<sequence>MKNLIIIFFFIFTAILPVVSVNAQQIPDWANAADKLIQSPRKDTASSGAPLPALYQRFNESAPYWIYDVFTRLNNAGLISPDDAVTLEPHNLNRREGAILTARAYNYYRQNNPYIYNQLSGNQPNIFLYEDIKKLMQEFSIEIEALGYNAGKEASTEKSARSIDKSLKIRGEIRYNIINNSSSNPRYNWNDHRIRTRIYMDKPLDDTWTIHGMLESDKSFSHSNNNRYYTNAKDGKVSLDRYYISGSTNLFNLPVDVEAGATSAYLGDGNILDSDFKGVKLSTFGANSADKSTLYSAGYGKVNDTENMFYAEAYHKTSRDIDYTAGVYRWNNYGNAINIYSLGSKYYTGNYTLGAMYFKANKNDGSDSSNGYVLSSIYGYNRSWVPGTYEIAIRYYNMAGTTYINHTMSGLGSYMNGFKGYGAGWYYTLIPNVILGIEYYDLKDKSSDDRVKTLWGQISYGF</sequence>
<organism evidence="1 2">
    <name type="scientific">Pectinatus haikarae</name>
    <dbReference type="NCBI Taxonomy" id="349096"/>
    <lineage>
        <taxon>Bacteria</taxon>
        <taxon>Bacillati</taxon>
        <taxon>Bacillota</taxon>
        <taxon>Negativicutes</taxon>
        <taxon>Selenomonadales</taxon>
        <taxon>Selenomonadaceae</taxon>
        <taxon>Pectinatus</taxon>
    </lineage>
</organism>
<dbReference type="SUPFAM" id="SSF56935">
    <property type="entry name" value="Porins"/>
    <property type="match status" value="1"/>
</dbReference>
<proteinExistence type="predicted"/>
<comment type="caution">
    <text evidence="1">The sequence shown here is derived from an EMBL/GenBank/DDBJ whole genome shotgun (WGS) entry which is preliminary data.</text>
</comment>
<name>A0ABT9Y7B2_9FIRM</name>
<protein>
    <recommendedName>
        <fullName evidence="3">SLH domain-containing protein</fullName>
    </recommendedName>
</protein>
<dbReference type="RefSeq" id="WP_196603243.1">
    <property type="nucleotide sequence ID" value="NZ_CP116940.1"/>
</dbReference>
<evidence type="ECO:0008006" key="3">
    <source>
        <dbReference type="Google" id="ProtNLM"/>
    </source>
</evidence>
<reference evidence="1 2" key="1">
    <citation type="submission" date="2023-07" db="EMBL/GenBank/DDBJ databases">
        <title>Genomic Encyclopedia of Type Strains, Phase IV (KMG-IV): sequencing the most valuable type-strain genomes for metagenomic binning, comparative biology and taxonomic classification.</title>
        <authorList>
            <person name="Goeker M."/>
        </authorList>
    </citation>
    <scope>NUCLEOTIDE SEQUENCE [LARGE SCALE GENOMIC DNA]</scope>
    <source>
        <strain evidence="1 2">DSM 16980</strain>
    </source>
</reference>
<dbReference type="Proteomes" id="UP001239167">
    <property type="component" value="Unassembled WGS sequence"/>
</dbReference>
<evidence type="ECO:0000313" key="2">
    <source>
        <dbReference type="Proteomes" id="UP001239167"/>
    </source>
</evidence>
<dbReference type="EMBL" id="JAUSUE010000008">
    <property type="protein sequence ID" value="MDQ0203717.1"/>
    <property type="molecule type" value="Genomic_DNA"/>
</dbReference>
<gene>
    <name evidence="1" type="ORF">J2S01_001434</name>
</gene>
<accession>A0ABT9Y7B2</accession>
<keyword evidence="2" id="KW-1185">Reference proteome</keyword>
<evidence type="ECO:0000313" key="1">
    <source>
        <dbReference type="EMBL" id="MDQ0203717.1"/>
    </source>
</evidence>